<dbReference type="KEGG" id="obg:Verru16b_03046"/>
<organism evidence="1 2">
    <name type="scientific">Lacunisphaera limnophila</name>
    <dbReference type="NCBI Taxonomy" id="1838286"/>
    <lineage>
        <taxon>Bacteria</taxon>
        <taxon>Pseudomonadati</taxon>
        <taxon>Verrucomicrobiota</taxon>
        <taxon>Opitutia</taxon>
        <taxon>Opitutales</taxon>
        <taxon>Opitutaceae</taxon>
        <taxon>Lacunisphaera</taxon>
    </lineage>
</organism>
<dbReference type="EMBL" id="CP016094">
    <property type="protein sequence ID" value="AOS45955.1"/>
    <property type="molecule type" value="Genomic_DNA"/>
</dbReference>
<gene>
    <name evidence="1" type="ORF">Verru16b_03046</name>
</gene>
<dbReference type="RefSeq" id="WP_157772442.1">
    <property type="nucleotide sequence ID" value="NZ_CP016094.1"/>
</dbReference>
<protein>
    <submittedName>
        <fullName evidence="1">Uncharacterized protein</fullName>
    </submittedName>
</protein>
<name>A0A1D8AYK5_9BACT</name>
<evidence type="ECO:0000313" key="1">
    <source>
        <dbReference type="EMBL" id="AOS45955.1"/>
    </source>
</evidence>
<keyword evidence="2" id="KW-1185">Reference proteome</keyword>
<evidence type="ECO:0000313" key="2">
    <source>
        <dbReference type="Proteomes" id="UP000095228"/>
    </source>
</evidence>
<reference evidence="1 2" key="1">
    <citation type="submission" date="2016-06" db="EMBL/GenBank/DDBJ databases">
        <title>Three novel species with peptidoglycan cell walls form the new genus Lacunisphaera gen. nov. in the family Opitutaceae of the verrucomicrobial subdivision 4.</title>
        <authorList>
            <person name="Rast P."/>
            <person name="Gloeckner I."/>
            <person name="Jogler M."/>
            <person name="Boedeker C."/>
            <person name="Jeske O."/>
            <person name="Wiegand S."/>
            <person name="Reinhardt R."/>
            <person name="Schumann P."/>
            <person name="Rohde M."/>
            <person name="Spring S."/>
            <person name="Gloeckner F.O."/>
            <person name="Jogler C."/>
        </authorList>
    </citation>
    <scope>NUCLEOTIDE SEQUENCE [LARGE SCALE GENOMIC DNA]</scope>
    <source>
        <strain evidence="1 2">IG16b</strain>
    </source>
</reference>
<sequence>MTSDQLIAEGRQLMRPSLFLRPQGSGPVAAIWYDYDEAQVDSTGQRLWLTVDARIVPGVPEVAKGCLSIFTDEEKCEGGRIEVAPSYPKRAGTALYAHEVSVLPPIDAVFTRGSAAVESWIRSYGWDRSERYNDNFKGRDIVEAYERVWMEEFPLYAGQDVYASLGGWHWPGPDDDWHALIDERLIVTTFRDSEPSVEAWSTRQEGFRVIQRIT</sequence>
<proteinExistence type="predicted"/>
<dbReference type="Proteomes" id="UP000095228">
    <property type="component" value="Chromosome"/>
</dbReference>
<dbReference type="AlphaFoldDB" id="A0A1D8AYK5"/>
<accession>A0A1D8AYK5</accession>
<dbReference type="OrthoDB" id="1246679at2"/>